<dbReference type="AlphaFoldDB" id="A0A2S6IE62"/>
<dbReference type="RefSeq" id="WP_146099614.1">
    <property type="nucleotide sequence ID" value="NZ_PTJD01000014.1"/>
</dbReference>
<dbReference type="Gene3D" id="3.40.50.300">
    <property type="entry name" value="P-loop containing nucleotide triphosphate hydrolases"/>
    <property type="match status" value="1"/>
</dbReference>
<gene>
    <name evidence="2" type="ORF">CLV92_114109</name>
</gene>
<dbReference type="GO" id="GO:0003677">
    <property type="term" value="F:DNA binding"/>
    <property type="evidence" value="ECO:0007669"/>
    <property type="project" value="InterPro"/>
</dbReference>
<reference evidence="2 3" key="1">
    <citation type="submission" date="2018-02" db="EMBL/GenBank/DDBJ databases">
        <title>Genomic Encyclopedia of Archaeal and Bacterial Type Strains, Phase II (KMG-II): from individual species to whole genera.</title>
        <authorList>
            <person name="Goeker M."/>
        </authorList>
    </citation>
    <scope>NUCLEOTIDE SEQUENCE [LARGE SCALE GENOMIC DNA]</scope>
    <source>
        <strain evidence="2 3">DSM 22857</strain>
    </source>
</reference>
<proteinExistence type="predicted"/>
<dbReference type="SUPFAM" id="SSF52540">
    <property type="entry name" value="P-loop containing nucleoside triphosphate hydrolases"/>
    <property type="match status" value="1"/>
</dbReference>
<accession>A0A2S6IE62</accession>
<dbReference type="Pfam" id="PF04851">
    <property type="entry name" value="ResIII"/>
    <property type="match status" value="1"/>
</dbReference>
<dbReference type="EMBL" id="PTJD01000014">
    <property type="protein sequence ID" value="PPK92508.1"/>
    <property type="molecule type" value="Genomic_DNA"/>
</dbReference>
<evidence type="ECO:0000313" key="2">
    <source>
        <dbReference type="EMBL" id="PPK92508.1"/>
    </source>
</evidence>
<dbReference type="InterPro" id="IPR027417">
    <property type="entry name" value="P-loop_NTPase"/>
</dbReference>
<dbReference type="OrthoDB" id="3352262at2"/>
<dbReference type="GO" id="GO:0005524">
    <property type="term" value="F:ATP binding"/>
    <property type="evidence" value="ECO:0007669"/>
    <property type="project" value="InterPro"/>
</dbReference>
<name>A0A2S6IE62_9ACTN</name>
<dbReference type="GO" id="GO:0016787">
    <property type="term" value="F:hydrolase activity"/>
    <property type="evidence" value="ECO:0007669"/>
    <property type="project" value="InterPro"/>
</dbReference>
<protein>
    <recommendedName>
        <fullName evidence="1">Helicase/UvrB N-terminal domain-containing protein</fullName>
    </recommendedName>
</protein>
<feature type="domain" description="Helicase/UvrB N-terminal" evidence="1">
    <location>
        <begin position="4"/>
        <end position="127"/>
    </location>
</feature>
<keyword evidence="3" id="KW-1185">Reference proteome</keyword>
<evidence type="ECO:0000313" key="3">
    <source>
        <dbReference type="Proteomes" id="UP000239485"/>
    </source>
</evidence>
<dbReference type="InterPro" id="IPR006935">
    <property type="entry name" value="Helicase/UvrB_N"/>
</dbReference>
<dbReference type="Proteomes" id="UP000239485">
    <property type="component" value="Unassembled WGS sequence"/>
</dbReference>
<comment type="caution">
    <text evidence="2">The sequence shown here is derived from an EMBL/GenBank/DDBJ whole genome shotgun (WGS) entry which is preliminary data.</text>
</comment>
<evidence type="ECO:0000259" key="1">
    <source>
        <dbReference type="Pfam" id="PF04851"/>
    </source>
</evidence>
<sequence length="406" mass="43859">MTSLPAYQKGLVRRLHEASGHVAVVAPVGAGVRAAVIDFLESAGHEGAILIVTDRVDIASQWMHRLQDRSLSVRMLSSRADAIEWAGADSDSEGTTPEIAITTVQRLNSDPIRKGLVRRQLEILVVDVSTLLEGGVLYRVINALKETSRRSIFLGSTANFTSAINFDAVLEIPLADVMRAHGATLTFERILYVQSPRDAELLSRATALLERLGQSDTALSLQGAHTTLIDAVANKEAEGSGEEGLIRDAWELIDELEGTSGDSRLAALLTSIGSSKEADGWTIVLSHRLAEQEYVASALSRAGMVVVAPEIDSAGSSDFFGETLQPRVLVASPRRLAQLSGIPVSTVVIWGAPPDQEQLQEILLWAALRRSKLTLLHVSEPNASEARTMAAIERACMEFERQLSMP</sequence>
<organism evidence="2 3">
    <name type="scientific">Kineococcus xinjiangensis</name>
    <dbReference type="NCBI Taxonomy" id="512762"/>
    <lineage>
        <taxon>Bacteria</taxon>
        <taxon>Bacillati</taxon>
        <taxon>Actinomycetota</taxon>
        <taxon>Actinomycetes</taxon>
        <taxon>Kineosporiales</taxon>
        <taxon>Kineosporiaceae</taxon>
        <taxon>Kineococcus</taxon>
    </lineage>
</organism>